<comment type="caution">
    <text evidence="2">The sequence shown here is derived from an EMBL/GenBank/DDBJ whole genome shotgun (WGS) entry which is preliminary data.</text>
</comment>
<dbReference type="Proteomes" id="UP001194696">
    <property type="component" value="Unassembled WGS sequence"/>
</dbReference>
<evidence type="ECO:0000313" key="2">
    <source>
        <dbReference type="EMBL" id="KAG0282699.1"/>
    </source>
</evidence>
<feature type="compositionally biased region" description="Polar residues" evidence="1">
    <location>
        <begin position="86"/>
        <end position="99"/>
    </location>
</feature>
<feature type="region of interest" description="Disordered" evidence="1">
    <location>
        <begin position="141"/>
        <end position="175"/>
    </location>
</feature>
<evidence type="ECO:0000256" key="1">
    <source>
        <dbReference type="SAM" id="MobiDB-lite"/>
    </source>
</evidence>
<keyword evidence="3" id="KW-1185">Reference proteome</keyword>
<gene>
    <name evidence="2" type="ORF">BGZ96_000198</name>
</gene>
<accession>A0ABQ7JPK2</accession>
<protein>
    <recommendedName>
        <fullName evidence="4">Histone H3</fullName>
    </recommendedName>
</protein>
<sequence>PTVSCSRARPPRAPTPSRLSAPWTRPASSPSPPSATPHFSTSSVSSRSAPSRLPRPSLRPPSLPRRSKRLVPSLSSRPLVTLPAWSPSTAPRPTSSLSPARSRLPVLSICPVAATLSSTRSPRARTGRRMSTRDCVGVWTRPSRSVSSSLVSLSLSSRDSAPDTATPTPCVSSSP</sequence>
<evidence type="ECO:0000313" key="3">
    <source>
        <dbReference type="Proteomes" id="UP001194696"/>
    </source>
</evidence>
<feature type="non-terminal residue" evidence="2">
    <location>
        <position position="1"/>
    </location>
</feature>
<feature type="compositionally biased region" description="Low complexity" evidence="1">
    <location>
        <begin position="143"/>
        <end position="158"/>
    </location>
</feature>
<proteinExistence type="predicted"/>
<name>A0ABQ7JPK2_9FUNG</name>
<organism evidence="2 3">
    <name type="scientific">Linnemannia gamsii</name>
    <dbReference type="NCBI Taxonomy" id="64522"/>
    <lineage>
        <taxon>Eukaryota</taxon>
        <taxon>Fungi</taxon>
        <taxon>Fungi incertae sedis</taxon>
        <taxon>Mucoromycota</taxon>
        <taxon>Mortierellomycotina</taxon>
        <taxon>Mortierellomycetes</taxon>
        <taxon>Mortierellales</taxon>
        <taxon>Mortierellaceae</taxon>
        <taxon>Linnemannia</taxon>
    </lineage>
</organism>
<feature type="compositionally biased region" description="Polar residues" evidence="1">
    <location>
        <begin position="163"/>
        <end position="175"/>
    </location>
</feature>
<reference evidence="2 3" key="1">
    <citation type="journal article" date="2020" name="Fungal Divers.">
        <title>Resolving the Mortierellaceae phylogeny through synthesis of multi-gene phylogenetics and phylogenomics.</title>
        <authorList>
            <person name="Vandepol N."/>
            <person name="Liber J."/>
            <person name="Desiro A."/>
            <person name="Na H."/>
            <person name="Kennedy M."/>
            <person name="Barry K."/>
            <person name="Grigoriev I.V."/>
            <person name="Miller A.N."/>
            <person name="O'Donnell K."/>
            <person name="Stajich J.E."/>
            <person name="Bonito G."/>
        </authorList>
    </citation>
    <scope>NUCLEOTIDE SEQUENCE [LARGE SCALE GENOMIC DNA]</scope>
    <source>
        <strain evidence="2 3">AD045</strain>
    </source>
</reference>
<dbReference type="EMBL" id="JAAAIM010001017">
    <property type="protein sequence ID" value="KAG0282699.1"/>
    <property type="molecule type" value="Genomic_DNA"/>
</dbReference>
<feature type="non-terminal residue" evidence="2">
    <location>
        <position position="175"/>
    </location>
</feature>
<feature type="region of interest" description="Disordered" evidence="1">
    <location>
        <begin position="1"/>
        <end position="103"/>
    </location>
</feature>
<feature type="compositionally biased region" description="Low complexity" evidence="1">
    <location>
        <begin position="15"/>
        <end position="28"/>
    </location>
</feature>
<feature type="compositionally biased region" description="Low complexity" evidence="1">
    <location>
        <begin position="70"/>
        <end position="83"/>
    </location>
</feature>
<feature type="compositionally biased region" description="Low complexity" evidence="1">
    <location>
        <begin position="36"/>
        <end position="56"/>
    </location>
</feature>
<evidence type="ECO:0008006" key="4">
    <source>
        <dbReference type="Google" id="ProtNLM"/>
    </source>
</evidence>